<accession>A0A7W8HE16</accession>
<dbReference type="InterPro" id="IPR050228">
    <property type="entry name" value="Carboxylesterase_BioH"/>
</dbReference>
<protein>
    <submittedName>
        <fullName evidence="2">Pimeloyl-ACP methyl ester carboxylesterase</fullName>
    </submittedName>
</protein>
<gene>
    <name evidence="2" type="ORF">HNQ70_000126</name>
</gene>
<evidence type="ECO:0000313" key="3">
    <source>
        <dbReference type="Proteomes" id="UP000532440"/>
    </source>
</evidence>
<dbReference type="Proteomes" id="UP000532440">
    <property type="component" value="Unassembled WGS sequence"/>
</dbReference>
<dbReference type="GO" id="GO:0003824">
    <property type="term" value="F:catalytic activity"/>
    <property type="evidence" value="ECO:0007669"/>
    <property type="project" value="InterPro"/>
</dbReference>
<dbReference type="PANTHER" id="PTHR43194:SF2">
    <property type="entry name" value="PEROXISOMAL MEMBRANE PROTEIN LPX1"/>
    <property type="match status" value="1"/>
</dbReference>
<evidence type="ECO:0000313" key="2">
    <source>
        <dbReference type="EMBL" id="MBB5270142.1"/>
    </source>
</evidence>
<dbReference type="InterPro" id="IPR000073">
    <property type="entry name" value="AB_hydrolase_1"/>
</dbReference>
<reference evidence="2 3" key="1">
    <citation type="submission" date="2020-08" db="EMBL/GenBank/DDBJ databases">
        <title>Genomic Encyclopedia of Type Strains, Phase IV (KMG-IV): sequencing the most valuable type-strain genomes for metagenomic binning, comparative biology and taxonomic classification.</title>
        <authorList>
            <person name="Goeker M."/>
        </authorList>
    </citation>
    <scope>NUCLEOTIDE SEQUENCE [LARGE SCALE GENOMIC DNA]</scope>
    <source>
        <strain evidence="2 3">DSM 29781</strain>
    </source>
</reference>
<evidence type="ECO:0000259" key="1">
    <source>
        <dbReference type="Pfam" id="PF12697"/>
    </source>
</evidence>
<dbReference type="InterPro" id="IPR000639">
    <property type="entry name" value="Epox_hydrolase-like"/>
</dbReference>
<dbReference type="RefSeq" id="WP_183963295.1">
    <property type="nucleotide sequence ID" value="NZ_BAABEW010000003.1"/>
</dbReference>
<dbReference type="InterPro" id="IPR029058">
    <property type="entry name" value="AB_hydrolase_fold"/>
</dbReference>
<dbReference type="PRINTS" id="PR00412">
    <property type="entry name" value="EPOXHYDRLASE"/>
</dbReference>
<feature type="domain" description="AB hydrolase-1" evidence="1">
    <location>
        <begin position="26"/>
        <end position="257"/>
    </location>
</feature>
<dbReference type="Pfam" id="PF12697">
    <property type="entry name" value="Abhydrolase_6"/>
    <property type="match status" value="1"/>
</dbReference>
<comment type="caution">
    <text evidence="2">The sequence shown here is derived from an EMBL/GenBank/DDBJ whole genome shotgun (WGS) entry which is preliminary data.</text>
</comment>
<dbReference type="SUPFAM" id="SSF53474">
    <property type="entry name" value="alpha/beta-Hydrolases"/>
    <property type="match status" value="1"/>
</dbReference>
<name>A0A7W8HE16_9BURK</name>
<sequence length="273" mass="29016">MLLDVAGRKAYAYTGGRIFDPALPTVVFVHGGQQDHSIWILQTRYLAHHGYSVLAVDLPGHGRSEGPLLTTIEAMSDWVLRLLDAAGVRRAAIVGHSMGSLIAIEAAGSEPSRVDRVALVGTAFPMKVSDALLAAAREDEASAFDMINMWSRTGITHRPGSPGPGFSVLNQGRRLMERQKPGVLFNDFNACNAYEGGLERAGAMSCPALFVLGARDMMTPLRGARSLIDAMPDASIVEIPGCGHAMTDERPDAVLAALRGFLAGMERPAPVGA</sequence>
<organism evidence="2 3">
    <name type="scientific">Quisquiliibacterium transsilvanicum</name>
    <dbReference type="NCBI Taxonomy" id="1549638"/>
    <lineage>
        <taxon>Bacteria</taxon>
        <taxon>Pseudomonadati</taxon>
        <taxon>Pseudomonadota</taxon>
        <taxon>Betaproteobacteria</taxon>
        <taxon>Burkholderiales</taxon>
        <taxon>Burkholderiaceae</taxon>
        <taxon>Quisquiliibacterium</taxon>
    </lineage>
</organism>
<dbReference type="EMBL" id="JACHGB010000001">
    <property type="protein sequence ID" value="MBB5270142.1"/>
    <property type="molecule type" value="Genomic_DNA"/>
</dbReference>
<dbReference type="PRINTS" id="PR00111">
    <property type="entry name" value="ABHYDROLASE"/>
</dbReference>
<dbReference type="Gene3D" id="3.40.50.1820">
    <property type="entry name" value="alpha/beta hydrolase"/>
    <property type="match status" value="1"/>
</dbReference>
<keyword evidence="3" id="KW-1185">Reference proteome</keyword>
<dbReference type="AlphaFoldDB" id="A0A7W8HE16"/>
<proteinExistence type="predicted"/>
<dbReference type="PANTHER" id="PTHR43194">
    <property type="entry name" value="HYDROLASE ALPHA/BETA FOLD FAMILY"/>
    <property type="match status" value="1"/>
</dbReference>